<feature type="domain" description="BESS" evidence="4">
    <location>
        <begin position="187"/>
        <end position="226"/>
    </location>
</feature>
<dbReference type="GeneID" id="117533349"/>
<dbReference type="InterPro" id="IPR039353">
    <property type="entry name" value="TF_Adf1"/>
</dbReference>
<evidence type="ECO:0000313" key="5">
    <source>
        <dbReference type="Proteomes" id="UP000515161"/>
    </source>
</evidence>
<reference evidence="6" key="1">
    <citation type="submission" date="2025-08" db="UniProtKB">
        <authorList>
            <consortium name="RefSeq"/>
        </authorList>
    </citation>
    <scope>IDENTIFICATION</scope>
</reference>
<gene>
    <name evidence="6" type="primary">LOC117533349</name>
</gene>
<proteinExistence type="predicted"/>
<dbReference type="SMART" id="SM00595">
    <property type="entry name" value="MADF"/>
    <property type="match status" value="1"/>
</dbReference>
<dbReference type="GO" id="GO:0005634">
    <property type="term" value="C:nucleus"/>
    <property type="evidence" value="ECO:0007669"/>
    <property type="project" value="UniProtKB-SubCell"/>
</dbReference>
<evidence type="ECO:0000259" key="4">
    <source>
        <dbReference type="PROSITE" id="PS51031"/>
    </source>
</evidence>
<accession>A0A6P8SQF3</accession>
<dbReference type="Proteomes" id="UP000515161">
    <property type="component" value="Unplaced"/>
</dbReference>
<dbReference type="GO" id="GO:0005667">
    <property type="term" value="C:transcription regulator complex"/>
    <property type="evidence" value="ECO:0007669"/>
    <property type="project" value="TreeGrafter"/>
</dbReference>
<dbReference type="PROSITE" id="PS51029">
    <property type="entry name" value="MADF"/>
    <property type="match status" value="1"/>
</dbReference>
<dbReference type="PANTHER" id="PTHR12243:SF67">
    <property type="entry name" value="COREPRESSOR OF PANGOLIN, ISOFORM A-RELATED"/>
    <property type="match status" value="1"/>
</dbReference>
<feature type="compositionally biased region" description="Low complexity" evidence="2">
    <location>
        <begin position="123"/>
        <end position="144"/>
    </location>
</feature>
<feature type="compositionally biased region" description="Basic and acidic residues" evidence="2">
    <location>
        <begin position="147"/>
        <end position="161"/>
    </location>
</feature>
<organism evidence="5 6">
    <name type="scientific">Gymnodraco acuticeps</name>
    <name type="common">Antarctic dragonfish</name>
    <dbReference type="NCBI Taxonomy" id="8218"/>
    <lineage>
        <taxon>Eukaryota</taxon>
        <taxon>Metazoa</taxon>
        <taxon>Chordata</taxon>
        <taxon>Craniata</taxon>
        <taxon>Vertebrata</taxon>
        <taxon>Euteleostomi</taxon>
        <taxon>Actinopterygii</taxon>
        <taxon>Neopterygii</taxon>
        <taxon>Teleostei</taxon>
        <taxon>Neoteleostei</taxon>
        <taxon>Acanthomorphata</taxon>
        <taxon>Eupercaria</taxon>
        <taxon>Perciformes</taxon>
        <taxon>Notothenioidei</taxon>
        <taxon>Bathydraconidae</taxon>
        <taxon>Gymnodraco</taxon>
    </lineage>
</organism>
<sequence>MEDKLIIAVANVPVLYDCTLFTYRDLNRRNQAWREVAETVGETDNVCKKRWKSLRDRFRKEKNMEKEAKRSGAGSAGGYKPWRFMAVMGFLTPFIIDRETSSNVPRQTLPPSTLVAEEESQVDSESASQSTSQSASQPAAVSQEENAEVRGKTRGRGREMSPFERSLLSAVSNYPAIAQPTPPVVEEDEDLQFFKSLLPTMRQMTRAQRARVRLRVHQIIFDVDQQNNL</sequence>
<evidence type="ECO:0000313" key="6">
    <source>
        <dbReference type="RefSeq" id="XP_034052944.1"/>
    </source>
</evidence>
<comment type="subcellular location">
    <subcellularLocation>
        <location evidence="1">Nucleus</location>
    </subcellularLocation>
</comment>
<dbReference type="PROSITE" id="PS51031">
    <property type="entry name" value="BESS"/>
    <property type="match status" value="1"/>
</dbReference>
<dbReference type="Pfam" id="PF02944">
    <property type="entry name" value="BESS"/>
    <property type="match status" value="1"/>
</dbReference>
<dbReference type="InterPro" id="IPR006578">
    <property type="entry name" value="MADF-dom"/>
</dbReference>
<dbReference type="RefSeq" id="XP_034052944.1">
    <property type="nucleotide sequence ID" value="XM_034197053.1"/>
</dbReference>
<dbReference type="KEGG" id="gacu:117533349"/>
<evidence type="ECO:0000256" key="1">
    <source>
        <dbReference type="PROSITE-ProRule" id="PRU00371"/>
    </source>
</evidence>
<evidence type="ECO:0000256" key="2">
    <source>
        <dbReference type="SAM" id="MobiDB-lite"/>
    </source>
</evidence>
<keyword evidence="5" id="KW-1185">Reference proteome</keyword>
<dbReference type="GO" id="GO:0003677">
    <property type="term" value="F:DNA binding"/>
    <property type="evidence" value="ECO:0007669"/>
    <property type="project" value="InterPro"/>
</dbReference>
<protein>
    <submittedName>
        <fullName evidence="6">Transcription factor Adf-1-like</fullName>
    </submittedName>
</protein>
<keyword evidence="1" id="KW-0539">Nucleus</keyword>
<dbReference type="GO" id="GO:0006357">
    <property type="term" value="P:regulation of transcription by RNA polymerase II"/>
    <property type="evidence" value="ECO:0007669"/>
    <property type="project" value="TreeGrafter"/>
</dbReference>
<dbReference type="AlphaFoldDB" id="A0A6P8SQF3"/>
<dbReference type="PANTHER" id="PTHR12243">
    <property type="entry name" value="MADF DOMAIN TRANSCRIPTION FACTOR"/>
    <property type="match status" value="1"/>
</dbReference>
<feature type="compositionally biased region" description="Polar residues" evidence="2">
    <location>
        <begin position="102"/>
        <end position="111"/>
    </location>
</feature>
<dbReference type="InterPro" id="IPR004210">
    <property type="entry name" value="BESS_motif"/>
</dbReference>
<dbReference type="InParanoid" id="A0A6P8SQF3"/>
<feature type="region of interest" description="Disordered" evidence="2">
    <location>
        <begin position="102"/>
        <end position="161"/>
    </location>
</feature>
<dbReference type="Pfam" id="PF10545">
    <property type="entry name" value="MADF_DNA_bdg"/>
    <property type="match status" value="1"/>
</dbReference>
<name>A0A6P8SQF3_GYMAC</name>
<evidence type="ECO:0000259" key="3">
    <source>
        <dbReference type="PROSITE" id="PS51029"/>
    </source>
</evidence>
<dbReference type="OrthoDB" id="5803771at2759"/>
<feature type="domain" description="MADF" evidence="3">
    <location>
        <begin position="4"/>
        <end position="96"/>
    </location>
</feature>